<dbReference type="GO" id="GO:0006612">
    <property type="term" value="P:protein targeting to membrane"/>
    <property type="evidence" value="ECO:0007669"/>
    <property type="project" value="TreeGrafter"/>
</dbReference>
<dbReference type="EMBL" id="CDSF01000133">
    <property type="protein sequence ID" value="CEP02761.1"/>
    <property type="molecule type" value="Genomic_DNA"/>
</dbReference>
<geneLocation type="mitochondrion" evidence="10"/>
<keyword evidence="2 7" id="KW-0808">Transferase</keyword>
<keyword evidence="6 7" id="KW-0012">Acyltransferase</keyword>
<dbReference type="EMBL" id="OVEO01000003">
    <property type="protein sequence ID" value="SPQ94880.1"/>
    <property type="molecule type" value="Genomic_DNA"/>
</dbReference>
<accession>A0A0G4J674</accession>
<keyword evidence="10" id="KW-0496">Mitochondrion</keyword>
<evidence type="ECO:0000256" key="4">
    <source>
        <dbReference type="ARBA" id="ARBA00022989"/>
    </source>
</evidence>
<keyword evidence="11" id="KW-1185">Reference proteome</keyword>
<evidence type="ECO:0000256" key="1">
    <source>
        <dbReference type="ARBA" id="ARBA00004141"/>
    </source>
</evidence>
<sequence>MLVVALAVIAACWLGIIVIVFGCMLDGDPGNRHPGRVARVTRWVHGQGRRVRALSRRMLGKRRFDALARVLHYWAHERNPLMPSLYLSMSVTVIGIFVVSCWRYATPLRRLAFLALYSACMATFVRACRSRPAVITASNHKRLMRRYPFDGLMFRPGVVCRTCRFVKIARSKHCSRCNACVERFDHHCIWLNTCIGAGNVAPFLAFLVVHSVSLLYMSFEMYNTLQSITDHLGLFHRRMYNPQGRIIPNSYVNVARYLIGKFPEIVMSLMFSVPVAIALTVFTLFHLRLLALNRTTNEHAKLDDLRHHPGVDAEDVRAASVFYSRGGMWHNARQILFHT</sequence>
<evidence type="ECO:0000259" key="8">
    <source>
        <dbReference type="Pfam" id="PF01529"/>
    </source>
</evidence>
<keyword evidence="5 7" id="KW-0472">Membrane</keyword>
<dbReference type="PROSITE" id="PS50216">
    <property type="entry name" value="DHHC"/>
    <property type="match status" value="1"/>
</dbReference>
<evidence type="ECO:0000256" key="7">
    <source>
        <dbReference type="RuleBase" id="RU079119"/>
    </source>
</evidence>
<dbReference type="InterPro" id="IPR001594">
    <property type="entry name" value="Palmitoyltrfase_DHHC"/>
</dbReference>
<dbReference type="GO" id="GO:0019706">
    <property type="term" value="F:protein-cysteine S-palmitoyltransferase activity"/>
    <property type="evidence" value="ECO:0007669"/>
    <property type="project" value="UniProtKB-EC"/>
</dbReference>
<evidence type="ECO:0000256" key="5">
    <source>
        <dbReference type="ARBA" id="ARBA00023136"/>
    </source>
</evidence>
<comment type="subcellular location">
    <subcellularLocation>
        <location evidence="1">Membrane</location>
        <topology evidence="1">Multi-pass membrane protein</topology>
    </subcellularLocation>
</comment>
<feature type="transmembrane region" description="Helical" evidence="7">
    <location>
        <begin position="85"/>
        <end position="105"/>
    </location>
</feature>
<feature type="domain" description="Palmitoyltransferase DHHC" evidence="8">
    <location>
        <begin position="158"/>
        <end position="301"/>
    </location>
</feature>
<evidence type="ECO:0000313" key="12">
    <source>
        <dbReference type="Proteomes" id="UP000290189"/>
    </source>
</evidence>
<dbReference type="GO" id="GO:0016020">
    <property type="term" value="C:membrane"/>
    <property type="evidence" value="ECO:0007669"/>
    <property type="project" value="UniProtKB-SubCell"/>
</dbReference>
<dbReference type="GO" id="GO:0005783">
    <property type="term" value="C:endoplasmic reticulum"/>
    <property type="evidence" value="ECO:0007669"/>
    <property type="project" value="TreeGrafter"/>
</dbReference>
<dbReference type="AlphaFoldDB" id="A0A0G4J674"/>
<evidence type="ECO:0000256" key="3">
    <source>
        <dbReference type="ARBA" id="ARBA00022692"/>
    </source>
</evidence>
<comment type="catalytic activity">
    <reaction evidence="7">
        <text>L-cysteinyl-[protein] + hexadecanoyl-CoA = S-hexadecanoyl-L-cysteinyl-[protein] + CoA</text>
        <dbReference type="Rhea" id="RHEA:36683"/>
        <dbReference type="Rhea" id="RHEA-COMP:10131"/>
        <dbReference type="Rhea" id="RHEA-COMP:11032"/>
        <dbReference type="ChEBI" id="CHEBI:29950"/>
        <dbReference type="ChEBI" id="CHEBI:57287"/>
        <dbReference type="ChEBI" id="CHEBI:57379"/>
        <dbReference type="ChEBI" id="CHEBI:74151"/>
        <dbReference type="EC" id="2.3.1.225"/>
    </reaction>
</comment>
<reference evidence="9 11" key="1">
    <citation type="submission" date="2015-02" db="EMBL/GenBank/DDBJ databases">
        <authorList>
            <person name="Chooi Y.-H."/>
        </authorList>
    </citation>
    <scope>NUCLEOTIDE SEQUENCE [LARGE SCALE GENOMIC DNA]</scope>
    <source>
        <strain evidence="9">E3</strain>
    </source>
</reference>
<keyword evidence="4 7" id="KW-1133">Transmembrane helix</keyword>
<feature type="transmembrane region" description="Helical" evidence="7">
    <location>
        <begin position="6"/>
        <end position="25"/>
    </location>
</feature>
<gene>
    <name evidence="9" type="ORF">PBRA_002728</name>
    <name evidence="10" type="ORF">PLBR_LOCUS2095</name>
</gene>
<organism evidence="9 11">
    <name type="scientific">Plasmodiophora brassicae</name>
    <name type="common">Clubroot disease agent</name>
    <dbReference type="NCBI Taxonomy" id="37360"/>
    <lineage>
        <taxon>Eukaryota</taxon>
        <taxon>Sar</taxon>
        <taxon>Rhizaria</taxon>
        <taxon>Endomyxa</taxon>
        <taxon>Phytomyxea</taxon>
        <taxon>Plasmodiophorida</taxon>
        <taxon>Plasmodiophoridae</taxon>
        <taxon>Plasmodiophora</taxon>
    </lineage>
</organism>
<dbReference type="Proteomes" id="UP000039324">
    <property type="component" value="Unassembled WGS sequence"/>
</dbReference>
<protein>
    <recommendedName>
        <fullName evidence="7">Palmitoyltransferase</fullName>
        <ecNumber evidence="7">2.3.1.225</ecNumber>
    </recommendedName>
</protein>
<reference evidence="10 12" key="2">
    <citation type="submission" date="2018-03" db="EMBL/GenBank/DDBJ databases">
        <authorList>
            <person name="Fogelqvist J."/>
        </authorList>
    </citation>
    <scope>NUCLEOTIDE SEQUENCE [LARGE SCALE GENOMIC DNA]</scope>
</reference>
<evidence type="ECO:0000313" key="11">
    <source>
        <dbReference type="Proteomes" id="UP000039324"/>
    </source>
</evidence>
<evidence type="ECO:0000313" key="9">
    <source>
        <dbReference type="EMBL" id="CEP02761.1"/>
    </source>
</evidence>
<proteinExistence type="inferred from homology"/>
<comment type="similarity">
    <text evidence="7">Belongs to the DHHC palmitoyltransferase family.</text>
</comment>
<name>A0A0G4J674_PLABS</name>
<dbReference type="GO" id="GO:0005794">
    <property type="term" value="C:Golgi apparatus"/>
    <property type="evidence" value="ECO:0007669"/>
    <property type="project" value="TreeGrafter"/>
</dbReference>
<dbReference type="OrthoDB" id="5977743at2759"/>
<evidence type="ECO:0000313" key="10">
    <source>
        <dbReference type="EMBL" id="SPQ94880.1"/>
    </source>
</evidence>
<keyword evidence="3 7" id="KW-0812">Transmembrane</keyword>
<evidence type="ECO:0000256" key="2">
    <source>
        <dbReference type="ARBA" id="ARBA00022679"/>
    </source>
</evidence>
<comment type="domain">
    <text evidence="7">The DHHC domain is required for palmitoyltransferase activity.</text>
</comment>
<evidence type="ECO:0000256" key="6">
    <source>
        <dbReference type="ARBA" id="ARBA00023315"/>
    </source>
</evidence>
<dbReference type="Proteomes" id="UP000290189">
    <property type="component" value="Unassembled WGS sequence"/>
</dbReference>
<dbReference type="InterPro" id="IPR039859">
    <property type="entry name" value="PFA4/ZDH16/20/ERF2-like"/>
</dbReference>
<feature type="transmembrane region" description="Helical" evidence="7">
    <location>
        <begin position="265"/>
        <end position="285"/>
    </location>
</feature>
<dbReference type="EC" id="2.3.1.225" evidence="7"/>
<dbReference type="PANTHER" id="PTHR22883">
    <property type="entry name" value="ZINC FINGER DHHC DOMAIN CONTAINING PROTEIN"/>
    <property type="match status" value="1"/>
</dbReference>
<dbReference type="Pfam" id="PF01529">
    <property type="entry name" value="DHHC"/>
    <property type="match status" value="1"/>
</dbReference>
<dbReference type="OMA" id="VAMGSCY"/>